<dbReference type="InterPro" id="IPR058240">
    <property type="entry name" value="rSAM_sf"/>
</dbReference>
<organism evidence="1">
    <name type="scientific">marine sediment metagenome</name>
    <dbReference type="NCBI Taxonomy" id="412755"/>
    <lineage>
        <taxon>unclassified sequences</taxon>
        <taxon>metagenomes</taxon>
        <taxon>ecological metagenomes</taxon>
    </lineage>
</organism>
<sequence length="52" mass="5977">YKNLIKKIRKKIPDIALSTDIIVGFPGETKEQFKNTAKLLEDIQIECFSPIK</sequence>
<dbReference type="EMBL" id="BARV01010003">
    <property type="protein sequence ID" value="GAI06717.1"/>
    <property type="molecule type" value="Genomic_DNA"/>
</dbReference>
<dbReference type="GO" id="GO:0035597">
    <property type="term" value="F:tRNA-2-methylthio-N(6)-dimethylallyladenosine(37) synthase activity"/>
    <property type="evidence" value="ECO:0007669"/>
    <property type="project" value="TreeGrafter"/>
</dbReference>
<reference evidence="1" key="1">
    <citation type="journal article" date="2014" name="Front. Microbiol.">
        <title>High frequency of phylogenetically diverse reductive dehalogenase-homologous genes in deep subseafloor sedimentary metagenomes.</title>
        <authorList>
            <person name="Kawai M."/>
            <person name="Futagami T."/>
            <person name="Toyoda A."/>
            <person name="Takaki Y."/>
            <person name="Nishi S."/>
            <person name="Hori S."/>
            <person name="Arai W."/>
            <person name="Tsubouchi T."/>
            <person name="Morono Y."/>
            <person name="Uchiyama I."/>
            <person name="Ito T."/>
            <person name="Fujiyama A."/>
            <person name="Inagaki F."/>
            <person name="Takami H."/>
        </authorList>
    </citation>
    <scope>NUCLEOTIDE SEQUENCE</scope>
    <source>
        <strain evidence="1">Expedition CK06-06</strain>
    </source>
</reference>
<dbReference type="InterPro" id="IPR023404">
    <property type="entry name" value="rSAM_horseshoe"/>
</dbReference>
<dbReference type="GO" id="GO:0005829">
    <property type="term" value="C:cytosol"/>
    <property type="evidence" value="ECO:0007669"/>
    <property type="project" value="TreeGrafter"/>
</dbReference>
<dbReference type="PANTHER" id="PTHR43020:SF2">
    <property type="entry name" value="MITOCHONDRIAL TRNA METHYLTHIOTRANSFERASE CDK5RAP1"/>
    <property type="match status" value="1"/>
</dbReference>
<evidence type="ECO:0000313" key="1">
    <source>
        <dbReference type="EMBL" id="GAI06717.1"/>
    </source>
</evidence>
<gene>
    <name evidence="1" type="ORF">S06H3_19523</name>
</gene>
<name>X1KI46_9ZZZZ</name>
<dbReference type="AlphaFoldDB" id="X1KI46"/>
<proteinExistence type="predicted"/>
<dbReference type="SUPFAM" id="SSF102114">
    <property type="entry name" value="Radical SAM enzymes"/>
    <property type="match status" value="1"/>
</dbReference>
<evidence type="ECO:0008006" key="2">
    <source>
        <dbReference type="Google" id="ProtNLM"/>
    </source>
</evidence>
<accession>X1KI46</accession>
<dbReference type="PANTHER" id="PTHR43020">
    <property type="entry name" value="CDK5 REGULATORY SUBUNIT-ASSOCIATED PROTEIN 1"/>
    <property type="match status" value="1"/>
</dbReference>
<dbReference type="GO" id="GO:0051539">
    <property type="term" value="F:4 iron, 4 sulfur cluster binding"/>
    <property type="evidence" value="ECO:0007669"/>
    <property type="project" value="TreeGrafter"/>
</dbReference>
<feature type="non-terminal residue" evidence="1">
    <location>
        <position position="1"/>
    </location>
</feature>
<dbReference type="Gene3D" id="3.80.30.20">
    <property type="entry name" value="tm_1862 like domain"/>
    <property type="match status" value="1"/>
</dbReference>
<protein>
    <recommendedName>
        <fullName evidence="2">Radical SAM core domain-containing protein</fullName>
    </recommendedName>
</protein>
<comment type="caution">
    <text evidence="1">The sequence shown here is derived from an EMBL/GenBank/DDBJ whole genome shotgun (WGS) entry which is preliminary data.</text>
</comment>